<dbReference type="Pfam" id="PF04135">
    <property type="entry name" value="Nop10p"/>
    <property type="match status" value="1"/>
</dbReference>
<evidence type="ECO:0000256" key="2">
    <source>
        <dbReference type="ARBA" id="ARBA00009462"/>
    </source>
</evidence>
<dbReference type="SUPFAM" id="SSF144210">
    <property type="entry name" value="Nop10-like SnoRNP"/>
    <property type="match status" value="1"/>
</dbReference>
<evidence type="ECO:0000256" key="5">
    <source>
        <dbReference type="ARBA" id="ARBA00022552"/>
    </source>
</evidence>
<evidence type="ECO:0000256" key="7">
    <source>
        <dbReference type="HAMAP-Rule" id="MF_00803"/>
    </source>
</evidence>
<dbReference type="HAMAP" id="MF_00803">
    <property type="entry name" value="Nop10"/>
    <property type="match status" value="1"/>
</dbReference>
<evidence type="ECO:0000313" key="8">
    <source>
        <dbReference type="EMBL" id="HIG63520.1"/>
    </source>
</evidence>
<dbReference type="InterPro" id="IPR036756">
    <property type="entry name" value="H/ACA_rnp_Nop10_sf"/>
</dbReference>
<comment type="similarity">
    <text evidence="2 7">Belongs to the NOP10 family.</text>
</comment>
<dbReference type="InterPro" id="IPR007264">
    <property type="entry name" value="H/ACA_rnp_Nop10"/>
</dbReference>
<dbReference type="Gene3D" id="2.20.28.40">
    <property type="entry name" value="H/ACA ribonucleoprotein complex, subunit Nop10"/>
    <property type="match status" value="1"/>
</dbReference>
<dbReference type="GO" id="GO:0030515">
    <property type="term" value="F:snoRNA binding"/>
    <property type="evidence" value="ECO:0007669"/>
    <property type="project" value="InterPro"/>
</dbReference>
<evidence type="ECO:0000313" key="9">
    <source>
        <dbReference type="Proteomes" id="UP000589516"/>
    </source>
</evidence>
<protein>
    <recommendedName>
        <fullName evidence="3 7">Ribosome biogenesis protein Nop10</fullName>
    </recommendedName>
</protein>
<dbReference type="PANTHER" id="PTHR13305">
    <property type="entry name" value="RIBOSOME BIOGENESIS PROTEIN NOP10"/>
    <property type="match status" value="1"/>
</dbReference>
<keyword evidence="4 7" id="KW-0690">Ribosome biogenesis</keyword>
<dbReference type="Proteomes" id="UP000589516">
    <property type="component" value="Unassembled WGS sequence"/>
</dbReference>
<keyword evidence="5 7" id="KW-0698">rRNA processing</keyword>
<evidence type="ECO:0000256" key="4">
    <source>
        <dbReference type="ARBA" id="ARBA00022517"/>
    </source>
</evidence>
<dbReference type="GO" id="GO:1990904">
    <property type="term" value="C:ribonucleoprotein complex"/>
    <property type="evidence" value="ECO:0007669"/>
    <property type="project" value="UniProtKB-KW"/>
</dbReference>
<dbReference type="NCBIfam" id="NF009623">
    <property type="entry name" value="PRK13130.1"/>
    <property type="match status" value="1"/>
</dbReference>
<dbReference type="AlphaFoldDB" id="A0A7C7ZG57"/>
<dbReference type="InterPro" id="IPR023532">
    <property type="entry name" value="Nop10_arc-typ"/>
</dbReference>
<comment type="caution">
    <text evidence="8">The sequence shown here is derived from an EMBL/GenBank/DDBJ whole genome shotgun (WGS) entry which is preliminary data.</text>
</comment>
<dbReference type="EMBL" id="DUAV01000022">
    <property type="protein sequence ID" value="HIG63520.1"/>
    <property type="molecule type" value="Genomic_DNA"/>
</dbReference>
<gene>
    <name evidence="7" type="primary">nop10</name>
    <name evidence="8" type="ORF">EYQ16_03260</name>
</gene>
<evidence type="ECO:0000256" key="3">
    <source>
        <dbReference type="ARBA" id="ARBA00018821"/>
    </source>
</evidence>
<dbReference type="GO" id="GO:0006364">
    <property type="term" value="P:rRNA processing"/>
    <property type="evidence" value="ECO:0007669"/>
    <property type="project" value="UniProtKB-UniRule"/>
</dbReference>
<dbReference type="GO" id="GO:0001522">
    <property type="term" value="P:pseudouridine synthesis"/>
    <property type="evidence" value="ECO:0007669"/>
    <property type="project" value="InterPro"/>
</dbReference>
<organism evidence="8 9">
    <name type="scientific">Marine Group III euryarchaeote</name>
    <dbReference type="NCBI Taxonomy" id="2173149"/>
    <lineage>
        <taxon>Archaea</taxon>
        <taxon>Methanobacteriati</taxon>
        <taxon>Thermoplasmatota</taxon>
        <taxon>Thermoplasmata</taxon>
        <taxon>Candidatus Thermoprofundales</taxon>
    </lineage>
</organism>
<sequence>MRTLMFRCGKCARYTLGKECPKCGSATQSPLPPRYSPEDRYGKYRRMLAQK</sequence>
<accession>A0A7C7ZG57</accession>
<evidence type="ECO:0000256" key="6">
    <source>
        <dbReference type="ARBA" id="ARBA00023274"/>
    </source>
</evidence>
<keyword evidence="6 7" id="KW-0687">Ribonucleoprotein</keyword>
<evidence type="ECO:0000256" key="1">
    <source>
        <dbReference type="ARBA" id="ARBA00002325"/>
    </source>
</evidence>
<dbReference type="PANTHER" id="PTHR13305:SF0">
    <property type="entry name" value="H_ACA RIBONUCLEOPROTEIN COMPLEX SUBUNIT 3"/>
    <property type="match status" value="1"/>
</dbReference>
<name>A0A7C7ZG57_9ARCH</name>
<reference evidence="9" key="1">
    <citation type="journal article" date="2019" name="bioRxiv">
        <title>Genome diversification in globally distributed novel marine Proteobacteria is linked to environmental adaptation.</title>
        <authorList>
            <person name="Zhou Z."/>
            <person name="Tran P.Q."/>
            <person name="Kieft K."/>
            <person name="Anantharaman K."/>
        </authorList>
    </citation>
    <scope>NUCLEOTIDE SEQUENCE [LARGE SCALE GENOMIC DNA]</scope>
</reference>
<comment type="function">
    <text evidence="1 7">Involved in ribosome biogenesis; more specifically in 18S rRNA pseudouridylation and in cleavage of pre-rRNA.</text>
</comment>
<proteinExistence type="inferred from homology"/>